<dbReference type="EMBL" id="JAFIQS010000024">
    <property type="protein sequence ID" value="KAG5161825.1"/>
    <property type="molecule type" value="Genomic_DNA"/>
</dbReference>
<accession>A0A8H8CEC5</accession>
<reference evidence="1" key="1">
    <citation type="submission" date="2021-02" db="EMBL/GenBank/DDBJ databases">
        <title>Psilocybe cubensis genome.</title>
        <authorList>
            <person name="Mckernan K.J."/>
            <person name="Crawford S."/>
            <person name="Trippe A."/>
            <person name="Kane L.T."/>
            <person name="Mclaughlin S."/>
        </authorList>
    </citation>
    <scope>NUCLEOTIDE SEQUENCE [LARGE SCALE GENOMIC DNA]</scope>
    <source>
        <strain evidence="1">MGC-MH-2018</strain>
    </source>
</reference>
<proteinExistence type="predicted"/>
<evidence type="ECO:0008006" key="2">
    <source>
        <dbReference type="Google" id="ProtNLM"/>
    </source>
</evidence>
<protein>
    <recommendedName>
        <fullName evidence="2">GCM domain-containing protein</fullName>
    </recommendedName>
</protein>
<gene>
    <name evidence="1" type="ORF">JR316_013237</name>
</gene>
<evidence type="ECO:0000313" key="1">
    <source>
        <dbReference type="EMBL" id="KAG5161825.1"/>
    </source>
</evidence>
<name>A0A8H8CEC5_PSICU</name>
<dbReference type="OrthoDB" id="2624269at2759"/>
<organism evidence="1">
    <name type="scientific">Psilocybe cubensis</name>
    <name type="common">Psychedelic mushroom</name>
    <name type="synonym">Stropharia cubensis</name>
    <dbReference type="NCBI Taxonomy" id="181762"/>
    <lineage>
        <taxon>Eukaryota</taxon>
        <taxon>Fungi</taxon>
        <taxon>Dikarya</taxon>
        <taxon>Basidiomycota</taxon>
        <taxon>Agaricomycotina</taxon>
        <taxon>Agaricomycetes</taxon>
        <taxon>Agaricomycetidae</taxon>
        <taxon>Agaricales</taxon>
        <taxon>Agaricineae</taxon>
        <taxon>Strophariaceae</taxon>
        <taxon>Psilocybe</taxon>
    </lineage>
</organism>
<comment type="caution">
    <text evidence="1">The sequence shown here is derived from an EMBL/GenBank/DDBJ whole genome shotgun (WGS) entry which is preliminary data.</text>
</comment>
<sequence>MKKPLGEPKTEVAREIVSKSFVHPLLRKQTIKDTGPMIAPTNDTEQLPINWDGWPDGYIELDLSHAEFSATKQLMYHWAYTVSGGYKSGLEDPNADRWEDGKQSTRKCCGVILCTNKDCTIVVRPNTKETAFKHQLQKKCVCGARLYHEKCEIRATLWKWAGGIHYVHPGFHSHQRLTHILHITQAEESRFIEIVTANKDIGPLGLIVGVPTKNGPGESVADISDVYLNRDRVQKDRLKICGRSSQTAQALFQAFTEFSKKFPNFVIHSEFMNEVVISVQTDFMRSQLVKLDALDEAVNGTVNDAAHGWWKERQWVLIISSTYCPVLLCWVPGVMSFSNGQSTQHFKYHFIAVFQSIIREAKEKDIPVSHSMFAGVRH</sequence>
<dbReference type="AlphaFoldDB" id="A0A8H8CEC5"/>